<reference evidence="3 4" key="1">
    <citation type="journal article" date="2014" name="PLoS Genet.">
        <title>The Genome of Spironucleus salmonicida Highlights a Fish Pathogen Adapted to Fluctuating Environments.</title>
        <authorList>
            <person name="Xu F."/>
            <person name="Jerlstrom-Hultqvist J."/>
            <person name="Einarsson E."/>
            <person name="Astvaldsson A."/>
            <person name="Svard S.G."/>
            <person name="Andersson J.O."/>
        </authorList>
    </citation>
    <scope>NUCLEOTIDE SEQUENCE</scope>
    <source>
        <strain evidence="4">ATCC 50377</strain>
    </source>
</reference>
<evidence type="ECO:0000256" key="1">
    <source>
        <dbReference type="SAM" id="Phobius"/>
    </source>
</evidence>
<evidence type="ECO:0000313" key="3">
    <source>
        <dbReference type="EMBL" id="EST48286.1"/>
    </source>
</evidence>
<keyword evidence="5" id="KW-1185">Reference proteome</keyword>
<gene>
    <name evidence="4" type="ORF">SS50377_26063</name>
    <name evidence="3" type="ORF">SS50377_jh035</name>
</gene>
<accession>V6LX47</accession>
<feature type="transmembrane region" description="Helical" evidence="1">
    <location>
        <begin position="344"/>
        <end position="368"/>
    </location>
</feature>
<dbReference type="AlphaFoldDB" id="V6LX47"/>
<evidence type="ECO:0000259" key="2">
    <source>
        <dbReference type="SMART" id="SM00181"/>
    </source>
</evidence>
<dbReference type="EMBL" id="KI545994">
    <property type="protein sequence ID" value="EST48286.1"/>
    <property type="molecule type" value="Genomic_DNA"/>
</dbReference>
<dbReference type="KEGG" id="ssao:94300086"/>
<reference evidence="4" key="2">
    <citation type="submission" date="2020-12" db="EMBL/GenBank/DDBJ databases">
        <title>New Spironucleus salmonicida genome in near-complete chromosomes.</title>
        <authorList>
            <person name="Xu F."/>
            <person name="Kurt Z."/>
            <person name="Jimenez-Gonzalez A."/>
            <person name="Astvaldsson A."/>
            <person name="Andersson J.O."/>
            <person name="Svard S.G."/>
        </authorList>
    </citation>
    <scope>NUCLEOTIDE SEQUENCE</scope>
    <source>
        <strain evidence="4">ATCC 50377</strain>
    </source>
</reference>
<dbReference type="InterPro" id="IPR000742">
    <property type="entry name" value="EGF"/>
</dbReference>
<feature type="domain" description="EGF-like" evidence="2">
    <location>
        <begin position="63"/>
        <end position="92"/>
    </location>
</feature>
<dbReference type="InterPro" id="IPR006212">
    <property type="entry name" value="Furin_repeat"/>
</dbReference>
<keyword evidence="1" id="KW-1133">Transmembrane helix</keyword>
<keyword evidence="1" id="KW-0472">Membrane</keyword>
<dbReference type="Gene3D" id="2.10.220.10">
    <property type="entry name" value="Hormone Receptor, Insulin-like Growth Factor Receptor 1, Chain A, domain 2"/>
    <property type="match status" value="2"/>
</dbReference>
<organism evidence="3">
    <name type="scientific">Spironucleus salmonicida</name>
    <dbReference type="NCBI Taxonomy" id="348837"/>
    <lineage>
        <taxon>Eukaryota</taxon>
        <taxon>Metamonada</taxon>
        <taxon>Diplomonadida</taxon>
        <taxon>Hexamitidae</taxon>
        <taxon>Hexamitinae</taxon>
        <taxon>Spironucleus</taxon>
    </lineage>
</organism>
<dbReference type="SMART" id="SM00181">
    <property type="entry name" value="EGF"/>
    <property type="match status" value="6"/>
</dbReference>
<feature type="domain" description="EGF-like" evidence="2">
    <location>
        <begin position="93"/>
        <end position="122"/>
    </location>
</feature>
<feature type="domain" description="EGF-like" evidence="2">
    <location>
        <begin position="123"/>
        <end position="152"/>
    </location>
</feature>
<dbReference type="VEuPathDB" id="GiardiaDB:SS50377_26063"/>
<dbReference type="SMART" id="SM00261">
    <property type="entry name" value="FU"/>
    <property type="match status" value="5"/>
</dbReference>
<evidence type="ECO:0000313" key="4">
    <source>
        <dbReference type="EMBL" id="KAH0571866.1"/>
    </source>
</evidence>
<name>V6LX47_9EUKA</name>
<feature type="domain" description="EGF-like" evidence="2">
    <location>
        <begin position="27"/>
        <end position="62"/>
    </location>
</feature>
<proteinExistence type="predicted"/>
<dbReference type="RefSeq" id="XP_067762639.1">
    <property type="nucleotide sequence ID" value="XM_067909883.1"/>
</dbReference>
<dbReference type="EMBL" id="AUWU02000006">
    <property type="protein sequence ID" value="KAH0571866.1"/>
    <property type="molecule type" value="Genomic_DNA"/>
</dbReference>
<dbReference type="InterPro" id="IPR052798">
    <property type="entry name" value="Giardia_VSA"/>
</dbReference>
<keyword evidence="1" id="KW-0812">Transmembrane</keyword>
<dbReference type="InterPro" id="IPR009030">
    <property type="entry name" value="Growth_fac_rcpt_cys_sf"/>
</dbReference>
<dbReference type="SUPFAM" id="SSF57184">
    <property type="entry name" value="Growth factor receptor domain"/>
    <property type="match status" value="2"/>
</dbReference>
<dbReference type="GeneID" id="94300086"/>
<protein>
    <submittedName>
        <fullName evidence="3">Cysteine-rich membrane protein 1</fullName>
    </submittedName>
</protein>
<dbReference type="PANTHER" id="PTHR23275">
    <property type="entry name" value="CABRIOLET.-RELATED"/>
    <property type="match status" value="1"/>
</dbReference>
<feature type="domain" description="EGF-like" evidence="2">
    <location>
        <begin position="179"/>
        <end position="209"/>
    </location>
</feature>
<dbReference type="Proteomes" id="UP000018208">
    <property type="component" value="Unassembled WGS sequence"/>
</dbReference>
<feature type="domain" description="EGF-like" evidence="2">
    <location>
        <begin position="267"/>
        <end position="315"/>
    </location>
</feature>
<dbReference type="PANTHER" id="PTHR23275:SF100">
    <property type="entry name" value="EGF-LIKE DOMAIN-CONTAINING PROTEIN"/>
    <property type="match status" value="1"/>
</dbReference>
<sequence>MPETCKTGADCPDGFVCPGELTSMSQDCAKCTVAGCKTCTKDALGTCTECLPRFILDGSACSACSAGCGTCTSSTVCTNCDDGFMLKDTACTACSAGCKTCTAADTCTVCNDGFGLAIGACKACPANCKQCDAGGTCSACYDGFVIKGTKCDKDECDAETPCKAGKFCSMLAIGNRCTDCSGDCGNCSSATQCTTCKNTHEMNTDQTCTAPCANLPVNKACISSAAADCGTDKQQTACNCGVTAKNCLACPVVPVPAPGTCTDPLCTCAEEDKETCTGCVDATNYTLDSAKCKLNAPTTCGTCLPGYVFKENKCEECAPGYSKVGDFCFNDVDPSSSNKLSGGAVAGIVIAVLTVAGAVGGGLAYYFVKRARK</sequence>
<evidence type="ECO:0000313" key="5">
    <source>
        <dbReference type="Proteomes" id="UP000018208"/>
    </source>
</evidence>